<dbReference type="Proteomes" id="UP000479000">
    <property type="component" value="Unassembled WGS sequence"/>
</dbReference>
<name>A0A6H5H1A9_9HEMI</name>
<sequence>MKITILLIGEVCRQEIPHPACCKHIIGPQMCPKDCHCPVFRRPLSPKTFPLFNVAESLVALFVDTCPTATKEREICAASVNAVRHGKYNPSRRNYVMTSSKRKHVLNRNGG</sequence>
<evidence type="ECO:0000313" key="2">
    <source>
        <dbReference type="Proteomes" id="UP000479000"/>
    </source>
</evidence>
<reference evidence="1 2" key="1">
    <citation type="submission" date="2020-02" db="EMBL/GenBank/DDBJ databases">
        <authorList>
            <person name="Ferguson B K."/>
        </authorList>
    </citation>
    <scope>NUCLEOTIDE SEQUENCE [LARGE SCALE GENOMIC DNA]</scope>
</reference>
<dbReference type="EMBL" id="CADCXU010021620">
    <property type="protein sequence ID" value="CAB0009240.1"/>
    <property type="molecule type" value="Genomic_DNA"/>
</dbReference>
<accession>A0A6H5H1A9</accession>
<gene>
    <name evidence="1" type="ORF">NTEN_LOCUS14402</name>
</gene>
<evidence type="ECO:0000313" key="1">
    <source>
        <dbReference type="EMBL" id="CAB0009240.1"/>
    </source>
</evidence>
<organism evidence="1 2">
    <name type="scientific">Nesidiocoris tenuis</name>
    <dbReference type="NCBI Taxonomy" id="355587"/>
    <lineage>
        <taxon>Eukaryota</taxon>
        <taxon>Metazoa</taxon>
        <taxon>Ecdysozoa</taxon>
        <taxon>Arthropoda</taxon>
        <taxon>Hexapoda</taxon>
        <taxon>Insecta</taxon>
        <taxon>Pterygota</taxon>
        <taxon>Neoptera</taxon>
        <taxon>Paraneoptera</taxon>
        <taxon>Hemiptera</taxon>
        <taxon>Heteroptera</taxon>
        <taxon>Panheteroptera</taxon>
        <taxon>Cimicomorpha</taxon>
        <taxon>Miridae</taxon>
        <taxon>Dicyphina</taxon>
        <taxon>Nesidiocoris</taxon>
    </lineage>
</organism>
<protein>
    <submittedName>
        <fullName evidence="1">Uncharacterized protein</fullName>
    </submittedName>
</protein>
<proteinExistence type="predicted"/>
<dbReference type="AlphaFoldDB" id="A0A6H5H1A9"/>
<keyword evidence="2" id="KW-1185">Reference proteome</keyword>